<feature type="region of interest" description="Disordered" evidence="1">
    <location>
        <begin position="1274"/>
        <end position="1302"/>
    </location>
</feature>
<evidence type="ECO:0000313" key="3">
    <source>
        <dbReference type="Proteomes" id="UP000001194"/>
    </source>
</evidence>
<feature type="compositionally biased region" description="Basic and acidic residues" evidence="1">
    <location>
        <begin position="1179"/>
        <end position="1194"/>
    </location>
</feature>
<feature type="region of interest" description="Disordered" evidence="1">
    <location>
        <begin position="681"/>
        <end position="991"/>
    </location>
</feature>
<dbReference type="Proteomes" id="UP000001194">
    <property type="component" value="Unassembled WGS sequence"/>
</dbReference>
<feature type="compositionally biased region" description="Polar residues" evidence="1">
    <location>
        <begin position="772"/>
        <end position="781"/>
    </location>
</feature>
<keyword evidence="3" id="KW-1185">Reference proteome</keyword>
<feature type="region of interest" description="Disordered" evidence="1">
    <location>
        <begin position="1064"/>
        <end position="1099"/>
    </location>
</feature>
<feature type="region of interest" description="Disordered" evidence="1">
    <location>
        <begin position="409"/>
        <end position="512"/>
    </location>
</feature>
<feature type="compositionally biased region" description="Polar residues" evidence="1">
    <location>
        <begin position="686"/>
        <end position="700"/>
    </location>
</feature>
<evidence type="ECO:0000313" key="2">
    <source>
        <dbReference type="EMBL" id="EDR08407.1"/>
    </source>
</evidence>
<dbReference type="CDD" id="cd00821">
    <property type="entry name" value="PH"/>
    <property type="match status" value="1"/>
</dbReference>
<feature type="compositionally biased region" description="Basic and acidic residues" evidence="1">
    <location>
        <begin position="739"/>
        <end position="753"/>
    </location>
</feature>
<feature type="compositionally biased region" description="Basic residues" evidence="1">
    <location>
        <begin position="1335"/>
        <end position="1347"/>
    </location>
</feature>
<evidence type="ECO:0000256" key="1">
    <source>
        <dbReference type="SAM" id="MobiDB-lite"/>
    </source>
</evidence>
<feature type="compositionally biased region" description="Polar residues" evidence="1">
    <location>
        <begin position="1634"/>
        <end position="1655"/>
    </location>
</feature>
<dbReference type="STRING" id="486041.B0D9U0"/>
<feature type="compositionally biased region" description="Low complexity" evidence="1">
    <location>
        <begin position="1348"/>
        <end position="1365"/>
    </location>
</feature>
<feature type="compositionally biased region" description="Acidic residues" evidence="1">
    <location>
        <begin position="115"/>
        <end position="141"/>
    </location>
</feature>
<sequence length="1719" mass="187490">MEGSSSSPCRKLLPLACRFIQRDQWLIAHLDPQWKVKDVKRYLLAKCVGLPFIPPILPAKSAALDGTDNGGEGGRPSSPITFAPDPRFRPISPIQFASTSLPKGSVEAKSITEPGGDDGGEGYEEDDEWDDDDDDLFDDEGSHEGGGGLVKLGSSTTAIGTSIPSANPRRFGHVKSSGSISSLGVLDRERRGASSASPNKPPSPLGLNSTTHENYTLLRFTTGQILEDDFHISWYELAPHELLELHASGAAQTSFKTCFENALILSPPPTSFKSHQQSQTRILIPMPRHVSLKYIQPYWEGWVRALRVVYKDEFDYVSGAYHSKHGTSSASMLGSMAVAGTVEIGSVTGERNHKEIGDVRKRRKTRLEWRERWVVIRDGIVSLSRDRQDPTPTHRMPLSSLTQLRGAEHLARSARTNPSSKSHGHPHSKHVRPSSAVNADREGRKEGLRPHDKPAKWDDLARKNGESSSKPFSFAPSPPSSPREDARFHRHGNSIAHGHGDPWSRFPAEASSSFPGESYVLRVRGGPDKRFDRSYIPFSHEEAESAGMRVVCARFRTIKGSSKVSQEPAPRKEKGTEGKQYTSTGPSLAMLAGGVGGSTGGGPGVAMVAIATVGLGGEKGGSVQPGRKDVRDREKEKQREKRREAEKVKAKSKHKEHELGLFDELRGQYARKSSLPALGLGFMSSPAASTANFNAGSSAHPTGKSGLVSGFFGSPKEKKDKGKARKEDDEVGLSWQPSKTEREEQEREGRDQSFSRGTGTGQTWKPSDRGQGLSTDFTTSVVEPAHSDGGNSDVVEEDTVLDVTQHQPQYDVSRLEANLEEEDRGMGSSQASSDDEPAGDSENNYLSPLNRGTSLPPITIPGSEVLSGSLEPDAHGGLDTAESSALSSPVFAHSTCSGSESDLSLGLGRAGKDRPSYRYGYRHDRVGKVDLHGEERGEKSGPLPNPTEREGEGGDQLQPKEEPFDRAKPDKGKERDRAHNYERRKDDEHGEWIILDLGNEQDGFSTSAYTSILRIFHRHLSVPSSSSFTPSVPVIPFERPTSPGRPLGGHPPFWSSTTLASQKEVDEEISPTTRKRATSDAGLASGSHRAFGQESDADDDGDYFASSPFRITKSKSRHPTILASLGVGNTTNRRGPFEPLPYPEWRLEVVERAQAAGMGERGRPLDLILFGNRPSFQMDESKRQKSLKSYDSRSRRSTVTTLSMRRPSHVNDGETIRSDSDKKEGSVNDGSDDIIQVSDSEEEMSEVEWRGWMGDLHRQNVVRAQRDETAILEAQVSSKARESDDSDDPPINPEAERRKFWRRKKDMEPCGVITSLYTSTALPGFVATSHEHHQQLHHQQHLRRQRSSRPATTTTLSSPSSNESLAVHRRGALSFGFSPVDISSASTSPPSSLSHHGHSHSQSQTFLGHHRYTGHSSLHHSTSMYAGLRNDPRLVQEPPPRRPSMPTLTAEQNVGLLTSSEPLRMPGGKREQGFVITERTTALATSETTSPFQFNSVTIQTPHLAMVPSSPTASSSNIPVLVSGEQEDIPPSSSSTPATTPRRVSSAGLAGPLAGGSISRSTSVLSKGGGLLRKKESDLGKDADRARKAKEKQDKAREKEERAKEKERAKEMEKEHKARQDASGRKLQRPKLSLATSSSRQNLTSSEAHSPQVRSPTMAAAKQILRRVKSGSSLKSVNEAASPVVGPSISSSKKKKPGALERIVRGLDSALDFSSDSRK</sequence>
<feature type="compositionally biased region" description="Basic and acidic residues" evidence="1">
    <location>
        <begin position="947"/>
        <end position="991"/>
    </location>
</feature>
<dbReference type="InParanoid" id="B0D9U0"/>
<dbReference type="OrthoDB" id="3225203at2759"/>
<accession>B0D9U0</accession>
<dbReference type="KEGG" id="lbc:LACBIDRAFT_297027"/>
<feature type="compositionally biased region" description="Low complexity" evidence="1">
    <location>
        <begin position="1383"/>
        <end position="1394"/>
    </location>
</feature>
<dbReference type="RefSeq" id="XP_001880632.1">
    <property type="nucleotide sequence ID" value="XM_001880597.1"/>
</dbReference>
<feature type="region of interest" description="Disordered" evidence="1">
    <location>
        <begin position="64"/>
        <end position="86"/>
    </location>
</feature>
<feature type="compositionally biased region" description="Basic and acidic residues" evidence="1">
    <location>
        <begin position="1209"/>
        <end position="1226"/>
    </location>
</feature>
<feature type="compositionally biased region" description="Basic and acidic residues" evidence="1">
    <location>
        <begin position="910"/>
        <end position="939"/>
    </location>
</feature>
<gene>
    <name evidence="2" type="ORF">LACBIDRAFT_297027</name>
</gene>
<feature type="region of interest" description="Disordered" evidence="1">
    <location>
        <begin position="1382"/>
        <end position="1405"/>
    </location>
</feature>
<feature type="compositionally biased region" description="Basic and acidic residues" evidence="1">
    <location>
        <begin position="715"/>
        <end position="728"/>
    </location>
</feature>
<feature type="compositionally biased region" description="Polar residues" evidence="1">
    <location>
        <begin position="841"/>
        <end position="853"/>
    </location>
</feature>
<proteinExistence type="predicted"/>
<feature type="region of interest" description="Disordered" evidence="1">
    <location>
        <begin position="616"/>
        <end position="667"/>
    </location>
</feature>
<feature type="compositionally biased region" description="Basic and acidic residues" evidence="1">
    <location>
        <begin position="439"/>
        <end position="465"/>
    </location>
</feature>
<feature type="region of interest" description="Disordered" evidence="1">
    <location>
        <begin position="1178"/>
        <end position="1241"/>
    </location>
</feature>
<reference evidence="2 3" key="1">
    <citation type="journal article" date="2008" name="Nature">
        <title>The genome of Laccaria bicolor provides insights into mycorrhizal symbiosis.</title>
        <authorList>
            <person name="Martin F."/>
            <person name="Aerts A."/>
            <person name="Ahren D."/>
            <person name="Brun A."/>
            <person name="Danchin E.G.J."/>
            <person name="Duchaussoy F."/>
            <person name="Gibon J."/>
            <person name="Kohler A."/>
            <person name="Lindquist E."/>
            <person name="Pereda V."/>
            <person name="Salamov A."/>
            <person name="Shapiro H.J."/>
            <person name="Wuyts J."/>
            <person name="Blaudez D."/>
            <person name="Buee M."/>
            <person name="Brokstein P."/>
            <person name="Canbaeck B."/>
            <person name="Cohen D."/>
            <person name="Courty P.E."/>
            <person name="Coutinho P.M."/>
            <person name="Delaruelle C."/>
            <person name="Detter J.C."/>
            <person name="Deveau A."/>
            <person name="DiFazio S."/>
            <person name="Duplessis S."/>
            <person name="Fraissinet-Tachet L."/>
            <person name="Lucic E."/>
            <person name="Frey-Klett P."/>
            <person name="Fourrey C."/>
            <person name="Feussner I."/>
            <person name="Gay G."/>
            <person name="Grimwood J."/>
            <person name="Hoegger P.J."/>
            <person name="Jain P."/>
            <person name="Kilaru S."/>
            <person name="Labbe J."/>
            <person name="Lin Y.C."/>
            <person name="Legue V."/>
            <person name="Le Tacon F."/>
            <person name="Marmeisse R."/>
            <person name="Melayah D."/>
            <person name="Montanini B."/>
            <person name="Muratet M."/>
            <person name="Nehls U."/>
            <person name="Niculita-Hirzel H."/>
            <person name="Oudot-Le Secq M.P."/>
            <person name="Peter M."/>
            <person name="Quesneville H."/>
            <person name="Rajashekar B."/>
            <person name="Reich M."/>
            <person name="Rouhier N."/>
            <person name="Schmutz J."/>
            <person name="Yin T."/>
            <person name="Chalot M."/>
            <person name="Henrissat B."/>
            <person name="Kuees U."/>
            <person name="Lucas S."/>
            <person name="Van de Peer Y."/>
            <person name="Podila G.K."/>
            <person name="Polle A."/>
            <person name="Pukkila P.J."/>
            <person name="Richardson P.M."/>
            <person name="Rouze P."/>
            <person name="Sanders I.R."/>
            <person name="Stajich J.E."/>
            <person name="Tunlid A."/>
            <person name="Tuskan G."/>
            <person name="Grigoriev I.V."/>
        </authorList>
    </citation>
    <scope>NUCLEOTIDE SEQUENCE [LARGE SCALE GENOMIC DNA]</scope>
    <source>
        <strain evidence="3">S238N-H82 / ATCC MYA-4686</strain>
    </source>
</reference>
<dbReference type="GeneID" id="6076536"/>
<name>B0D9U0_LACBS</name>
<dbReference type="SUPFAM" id="SSF50729">
    <property type="entry name" value="PH domain-like"/>
    <property type="match status" value="1"/>
</dbReference>
<feature type="compositionally biased region" description="Basic residues" evidence="1">
    <location>
        <begin position="422"/>
        <end position="432"/>
    </location>
</feature>
<organism evidence="3">
    <name type="scientific">Laccaria bicolor (strain S238N-H82 / ATCC MYA-4686)</name>
    <name type="common">Bicoloured deceiver</name>
    <name type="synonym">Laccaria laccata var. bicolor</name>
    <dbReference type="NCBI Taxonomy" id="486041"/>
    <lineage>
        <taxon>Eukaryota</taxon>
        <taxon>Fungi</taxon>
        <taxon>Dikarya</taxon>
        <taxon>Basidiomycota</taxon>
        <taxon>Agaricomycotina</taxon>
        <taxon>Agaricomycetes</taxon>
        <taxon>Agaricomycetidae</taxon>
        <taxon>Agaricales</taxon>
        <taxon>Agaricineae</taxon>
        <taxon>Hydnangiaceae</taxon>
        <taxon>Laccaria</taxon>
    </lineage>
</organism>
<feature type="compositionally biased region" description="Low complexity" evidence="1">
    <location>
        <begin position="897"/>
        <end position="907"/>
    </location>
</feature>
<feature type="compositionally biased region" description="Basic and acidic residues" evidence="1">
    <location>
        <begin position="626"/>
        <end position="666"/>
    </location>
</feature>
<dbReference type="EMBL" id="DS547101">
    <property type="protein sequence ID" value="EDR08407.1"/>
    <property type="molecule type" value="Genomic_DNA"/>
</dbReference>
<feature type="region of interest" description="Disordered" evidence="1">
    <location>
        <begin position="1329"/>
        <end position="1365"/>
    </location>
</feature>
<feature type="compositionally biased region" description="Polar residues" evidence="1">
    <location>
        <begin position="153"/>
        <end position="165"/>
    </location>
</feature>
<protein>
    <submittedName>
        <fullName evidence="2">Predicted protein</fullName>
    </submittedName>
</protein>
<feature type="compositionally biased region" description="Polar residues" evidence="1">
    <location>
        <begin position="754"/>
        <end position="765"/>
    </location>
</feature>
<feature type="region of interest" description="Disordered" evidence="1">
    <location>
        <begin position="1430"/>
        <end position="1452"/>
    </location>
</feature>
<feature type="compositionally biased region" description="Basic and acidic residues" evidence="1">
    <location>
        <begin position="1573"/>
        <end position="1624"/>
    </location>
</feature>
<feature type="region of interest" description="Disordered" evidence="1">
    <location>
        <begin position="99"/>
        <end position="208"/>
    </location>
</feature>
<feature type="compositionally biased region" description="Low complexity" evidence="1">
    <location>
        <begin position="1530"/>
        <end position="1559"/>
    </location>
</feature>
<dbReference type="HOGENOM" id="CLU_240322_0_0_1"/>
<feature type="region of interest" description="Disordered" evidence="1">
    <location>
        <begin position="561"/>
        <end position="584"/>
    </location>
</feature>
<feature type="region of interest" description="Disordered" evidence="1">
    <location>
        <begin position="1524"/>
        <end position="1699"/>
    </location>
</feature>